<protein>
    <submittedName>
        <fullName evidence="2">Uncharacterized protein</fullName>
    </submittedName>
</protein>
<feature type="region of interest" description="Disordered" evidence="1">
    <location>
        <begin position="270"/>
        <end position="300"/>
    </location>
</feature>
<evidence type="ECO:0000313" key="2">
    <source>
        <dbReference type="EMBL" id="KAK3051514.1"/>
    </source>
</evidence>
<dbReference type="Proteomes" id="UP001271007">
    <property type="component" value="Unassembled WGS sequence"/>
</dbReference>
<evidence type="ECO:0000313" key="3">
    <source>
        <dbReference type="Proteomes" id="UP001271007"/>
    </source>
</evidence>
<name>A0AAJ0DD32_9PEZI</name>
<dbReference type="SUPFAM" id="SSF58113">
    <property type="entry name" value="Apolipoprotein A-I"/>
    <property type="match status" value="1"/>
</dbReference>
<organism evidence="2 3">
    <name type="scientific">Extremus antarcticus</name>
    <dbReference type="NCBI Taxonomy" id="702011"/>
    <lineage>
        <taxon>Eukaryota</taxon>
        <taxon>Fungi</taxon>
        <taxon>Dikarya</taxon>
        <taxon>Ascomycota</taxon>
        <taxon>Pezizomycotina</taxon>
        <taxon>Dothideomycetes</taxon>
        <taxon>Dothideomycetidae</taxon>
        <taxon>Mycosphaerellales</taxon>
        <taxon>Extremaceae</taxon>
        <taxon>Extremus</taxon>
    </lineage>
</organism>
<keyword evidence="3" id="KW-1185">Reference proteome</keyword>
<reference evidence="2" key="1">
    <citation type="submission" date="2023-04" db="EMBL/GenBank/DDBJ databases">
        <title>Black Yeasts Isolated from many extreme environments.</title>
        <authorList>
            <person name="Coleine C."/>
            <person name="Stajich J.E."/>
            <person name="Selbmann L."/>
        </authorList>
    </citation>
    <scope>NUCLEOTIDE SEQUENCE</scope>
    <source>
        <strain evidence="2">CCFEE 5312</strain>
    </source>
</reference>
<dbReference type="EMBL" id="JAWDJX010000025">
    <property type="protein sequence ID" value="KAK3051514.1"/>
    <property type="molecule type" value="Genomic_DNA"/>
</dbReference>
<proteinExistence type="predicted"/>
<accession>A0AAJ0DD32</accession>
<gene>
    <name evidence="2" type="ORF">LTR09_007169</name>
</gene>
<dbReference type="AlphaFoldDB" id="A0AAJ0DD32"/>
<dbReference type="Gene3D" id="1.20.120.20">
    <property type="entry name" value="Apolipoprotein"/>
    <property type="match status" value="1"/>
</dbReference>
<comment type="caution">
    <text evidence="2">The sequence shown here is derived from an EMBL/GenBank/DDBJ whole genome shotgun (WGS) entry which is preliminary data.</text>
</comment>
<evidence type="ECO:0000256" key="1">
    <source>
        <dbReference type="SAM" id="MobiDB-lite"/>
    </source>
</evidence>
<sequence>MSVNMFRTRAIAQAQRTLRTRSTTINRNVRFATQDASPAAAGGGSGALAGGVAGALAASGIFYGYYHFSGARTAVQYAQQTKSYVDSATNSLKVQFEEKTPDSNQALQTLKDAAKKYAAFIPGASQYLDTAFKDLESVKQKHSDEVDKIVSEAYGELRDASKKGMNFEAATEVYSILSKHLERLFSLAGDAGEDILNNHPQLKEKLGGSTDQLKQLGEKYGPKARQQIDETWKQVQDIINTGLRPDNIEKIRNLLQDKVKEIRKMGEEAYEEGKDQAKEVKEQAKGQAEEVKEDVKKVAK</sequence>